<dbReference type="KEGG" id="halt:IM660_00880"/>
<dbReference type="InterPro" id="IPR006379">
    <property type="entry name" value="HAD-SF_hydro_IIB"/>
</dbReference>
<dbReference type="AlphaFoldDB" id="A0A7M1SV04"/>
<evidence type="ECO:0000313" key="1">
    <source>
        <dbReference type="EMBL" id="QOR70907.1"/>
    </source>
</evidence>
<dbReference type="PROSITE" id="PS01228">
    <property type="entry name" value="COF_1"/>
    <property type="match status" value="1"/>
</dbReference>
<dbReference type="InterPro" id="IPR023214">
    <property type="entry name" value="HAD_sf"/>
</dbReference>
<dbReference type="NCBIfam" id="TIGR01484">
    <property type="entry name" value="HAD-SF-IIB"/>
    <property type="match status" value="1"/>
</dbReference>
<dbReference type="SFLD" id="SFLDS00003">
    <property type="entry name" value="Haloacid_Dehalogenase"/>
    <property type="match status" value="1"/>
</dbReference>
<dbReference type="InterPro" id="IPR036412">
    <property type="entry name" value="HAD-like_sf"/>
</dbReference>
<sequence length="270" mass="28356">MPVRLIATDLDGTLLAPDLSVSRRTRRALDAVRAAGIDVVPVTARQPIGLREIAVDAGFTGWALCGNGARAYHLDRGETLFEAYLTVAAQTELARALLDVVPDVVFVSVRQGGEQFVAQEGYADLAEFADHKRDPATMGAVSLAEVLAEPSLKLVVRRPGIDNDELVATIRGLGVTGFEVTHSGAPFVEVLAEGVTKAWGLARLCTHLGLTPADVLAFGDAPNDAEMLAWAGRGIAVANAAPVTREAADEITAANDEDGVAAVLEAVLRE</sequence>
<name>A0A7M1SV04_9MICO</name>
<dbReference type="SUPFAM" id="SSF56784">
    <property type="entry name" value="HAD-like"/>
    <property type="match status" value="1"/>
</dbReference>
<dbReference type="SFLD" id="SFLDG01140">
    <property type="entry name" value="C2.B:_Phosphomannomutase_and_P"/>
    <property type="match status" value="1"/>
</dbReference>
<dbReference type="Gene3D" id="3.30.1240.10">
    <property type="match status" value="1"/>
</dbReference>
<dbReference type="GO" id="GO:0000287">
    <property type="term" value="F:magnesium ion binding"/>
    <property type="evidence" value="ECO:0007669"/>
    <property type="project" value="TreeGrafter"/>
</dbReference>
<dbReference type="PANTHER" id="PTHR10000:SF8">
    <property type="entry name" value="HAD SUPERFAMILY HYDROLASE-LIKE, TYPE 3"/>
    <property type="match status" value="1"/>
</dbReference>
<gene>
    <name evidence="1" type="ORF">IM660_00880</name>
</gene>
<dbReference type="RefSeq" id="WP_193497579.1">
    <property type="nucleotide sequence ID" value="NZ_CP063169.1"/>
</dbReference>
<proteinExistence type="predicted"/>
<dbReference type="GO" id="GO:0005829">
    <property type="term" value="C:cytosol"/>
    <property type="evidence" value="ECO:0007669"/>
    <property type="project" value="TreeGrafter"/>
</dbReference>
<keyword evidence="2" id="KW-1185">Reference proteome</keyword>
<dbReference type="Pfam" id="PF08282">
    <property type="entry name" value="Hydrolase_3"/>
    <property type="match status" value="1"/>
</dbReference>
<dbReference type="Gene3D" id="3.40.50.1000">
    <property type="entry name" value="HAD superfamily/HAD-like"/>
    <property type="match status" value="1"/>
</dbReference>
<dbReference type="GO" id="GO:0016791">
    <property type="term" value="F:phosphatase activity"/>
    <property type="evidence" value="ECO:0007669"/>
    <property type="project" value="TreeGrafter"/>
</dbReference>
<dbReference type="EMBL" id="CP063169">
    <property type="protein sequence ID" value="QOR70907.1"/>
    <property type="molecule type" value="Genomic_DNA"/>
</dbReference>
<protein>
    <submittedName>
        <fullName evidence="1">HAD family phosphatase</fullName>
    </submittedName>
</protein>
<reference evidence="1 2" key="1">
    <citation type="submission" date="2020-10" db="EMBL/GenBank/DDBJ databases">
        <title>Haloactinobacterium sp. RN3S43, a bacterium isolated from saline soil.</title>
        <authorList>
            <person name="Sun J.-Q."/>
        </authorList>
    </citation>
    <scope>NUCLEOTIDE SEQUENCE [LARGE SCALE GENOMIC DNA]</scope>
    <source>
        <strain evidence="1 2">RN3S43</strain>
    </source>
</reference>
<accession>A0A7M1SV04</accession>
<organism evidence="1 2">
    <name type="scientific">Ruania alkalisoli</name>
    <dbReference type="NCBI Taxonomy" id="2779775"/>
    <lineage>
        <taxon>Bacteria</taxon>
        <taxon>Bacillati</taxon>
        <taxon>Actinomycetota</taxon>
        <taxon>Actinomycetes</taxon>
        <taxon>Micrococcales</taxon>
        <taxon>Ruaniaceae</taxon>
        <taxon>Ruania</taxon>
    </lineage>
</organism>
<evidence type="ECO:0000313" key="2">
    <source>
        <dbReference type="Proteomes" id="UP000593758"/>
    </source>
</evidence>
<dbReference type="PANTHER" id="PTHR10000">
    <property type="entry name" value="PHOSPHOSERINE PHOSPHATASE"/>
    <property type="match status" value="1"/>
</dbReference>
<dbReference type="Proteomes" id="UP000593758">
    <property type="component" value="Chromosome"/>
</dbReference>